<protein>
    <submittedName>
        <fullName evidence="2">General transcription factor II-I repeat domain-containing protein 2B-like</fullName>
    </submittedName>
</protein>
<keyword evidence="1" id="KW-1185">Reference proteome</keyword>
<proteinExistence type="predicted"/>
<dbReference type="RefSeq" id="XP_025406833.1">
    <property type="nucleotide sequence ID" value="XM_025551048.1"/>
</dbReference>
<dbReference type="PANTHER" id="PTHR45913">
    <property type="entry name" value="EPM2A-INTERACTING PROTEIN 1"/>
    <property type="match status" value="1"/>
</dbReference>
<reference evidence="2" key="1">
    <citation type="submission" date="2025-08" db="UniProtKB">
        <authorList>
            <consortium name="RefSeq"/>
        </authorList>
    </citation>
    <scope>IDENTIFICATION</scope>
    <source>
        <tissue evidence="2">Whole body</tissue>
    </source>
</reference>
<dbReference type="GeneID" id="112680833"/>
<dbReference type="AlphaFoldDB" id="A0A8B8F7V0"/>
<dbReference type="PANTHER" id="PTHR45913:SF5">
    <property type="entry name" value="GENERAL TRANSCRIPTION FACTOR II-I REPEAT DOMAIN-CONTAINING PROTEIN 2A-LIKE PROTEIN"/>
    <property type="match status" value="1"/>
</dbReference>
<name>A0A8B8F7V0_9HEMI</name>
<gene>
    <name evidence="2" type="primary">LOC112680833</name>
</gene>
<accession>A0A8B8F7V0</accession>
<sequence>MKFNDVIDPVVRCINYIRAKALHRRQFRVLFEEEINEFGELHLYCAVRWLSKGEMLKHFFLLRREVLQFLVEKQAMPDERDLLESESWLCDLAFLIDITQHLNILNRKLQGKDCSLPIMFNLVYGFKAKLSLFLTNLTRNNIDHFPTLVDIRGKLENTSPDISKYQTQIQLLLQSFENRFQDFEKDKNNILFFMNPFSITYRGS</sequence>
<evidence type="ECO:0000313" key="1">
    <source>
        <dbReference type="Proteomes" id="UP000694846"/>
    </source>
</evidence>
<dbReference type="OrthoDB" id="6597487at2759"/>
<organism evidence="1 2">
    <name type="scientific">Sipha flava</name>
    <name type="common">yellow sugarcane aphid</name>
    <dbReference type="NCBI Taxonomy" id="143950"/>
    <lineage>
        <taxon>Eukaryota</taxon>
        <taxon>Metazoa</taxon>
        <taxon>Ecdysozoa</taxon>
        <taxon>Arthropoda</taxon>
        <taxon>Hexapoda</taxon>
        <taxon>Insecta</taxon>
        <taxon>Pterygota</taxon>
        <taxon>Neoptera</taxon>
        <taxon>Paraneoptera</taxon>
        <taxon>Hemiptera</taxon>
        <taxon>Sternorrhyncha</taxon>
        <taxon>Aphidomorpha</taxon>
        <taxon>Aphidoidea</taxon>
        <taxon>Aphididae</taxon>
        <taxon>Sipha</taxon>
    </lineage>
</organism>
<dbReference type="Proteomes" id="UP000694846">
    <property type="component" value="Unplaced"/>
</dbReference>
<evidence type="ECO:0000313" key="2">
    <source>
        <dbReference type="RefSeq" id="XP_025406833.1"/>
    </source>
</evidence>